<proteinExistence type="predicted"/>
<gene>
    <name evidence="1" type="ORF">BIW12_10430</name>
</gene>
<protein>
    <submittedName>
        <fullName evidence="1">Uncharacterized protein</fullName>
    </submittedName>
</protein>
<sequence>MANNTYEISQSELIIKWLNNISKKAIGCVFFFFATMTKNNYTCFFDDKKMNLNVLFKICSKMPIKENKKQ</sequence>
<dbReference type="Proteomes" id="UP000178198">
    <property type="component" value="Chromosome"/>
</dbReference>
<evidence type="ECO:0000313" key="1">
    <source>
        <dbReference type="EMBL" id="AOZ99816.1"/>
    </source>
</evidence>
<evidence type="ECO:0000313" key="2">
    <source>
        <dbReference type="Proteomes" id="UP000178198"/>
    </source>
</evidence>
<name>A0A1D9PB66_9FLAO</name>
<accession>A0A1D9PB66</accession>
<dbReference type="AlphaFoldDB" id="A0A1D9PB66"/>
<dbReference type="EMBL" id="CP017774">
    <property type="protein sequence ID" value="AOZ99816.1"/>
    <property type="molecule type" value="Genomic_DNA"/>
</dbReference>
<dbReference type="STRING" id="1306519.BIW12_10430"/>
<organism evidence="1 2">
    <name type="scientific">Flavobacterium commune</name>
    <dbReference type="NCBI Taxonomy" id="1306519"/>
    <lineage>
        <taxon>Bacteria</taxon>
        <taxon>Pseudomonadati</taxon>
        <taxon>Bacteroidota</taxon>
        <taxon>Flavobacteriia</taxon>
        <taxon>Flavobacteriales</taxon>
        <taxon>Flavobacteriaceae</taxon>
        <taxon>Flavobacterium</taxon>
    </lineage>
</organism>
<keyword evidence="2" id="KW-1185">Reference proteome</keyword>
<reference evidence="1 2" key="1">
    <citation type="submission" date="2016-10" db="EMBL/GenBank/DDBJ databases">
        <title>Complete Genome Sequence of Flavobacterium sp. PK15.</title>
        <authorList>
            <person name="Ekwe A."/>
            <person name="Kim S.B."/>
        </authorList>
    </citation>
    <scope>NUCLEOTIDE SEQUENCE [LARGE SCALE GENOMIC DNA]</scope>
    <source>
        <strain evidence="1 2">PK15</strain>
    </source>
</reference>
<dbReference type="KEGG" id="fcm:BIW12_10430"/>